<evidence type="ECO:0000313" key="3">
    <source>
        <dbReference type="Proteomes" id="UP000467700"/>
    </source>
</evidence>
<sequence>MSSKPTSSMATLFHDHKSYPNIGNITALAGAAIASADPKSSGPATSTPQNAPEISLIQEIKDFLATAEGGEVFCRPCALQEFEIFIHKAKEGLFGLDGKKIKLSYMDGGVIMQWPSFLHEAISPILMAARGWGELPETLVRSCGVPTIRLFDGEEYKVPDHAFFYNSVPGLSSAEPMVIFEITVAQAHGSVNYVAAKWLTGTYGSVHLVITININLKMSPNPQGLKNKKGEIIRLKELKELSVESWASIAHDSLLLEDKEAKGRIANPKIIATEYYAIEEGLEGSSWTCQIFAVHNPYKVYSDSNTLTNSNMLTMTPNILSSNSPASDPDSPTPDSPAPAPPELSAMPASKRIEYPNHLFLKRVPAHVDPDATIFSLPLDDLLECVQAAIKHENIQSLKDGEKRTIEDTNKLAKVSLLKFVSKMQGGQPAVPKIKVEVRPDKKCHGN</sequence>
<evidence type="ECO:0000256" key="1">
    <source>
        <dbReference type="SAM" id="MobiDB-lite"/>
    </source>
</evidence>
<feature type="compositionally biased region" description="Pro residues" evidence="1">
    <location>
        <begin position="331"/>
        <end position="342"/>
    </location>
</feature>
<comment type="caution">
    <text evidence="2">The sequence shown here is derived from an EMBL/GenBank/DDBJ whole genome shotgun (WGS) entry which is preliminary data.</text>
</comment>
<dbReference type="EMBL" id="CACVBS010000060">
    <property type="protein sequence ID" value="CAA7267431.1"/>
    <property type="molecule type" value="Genomic_DNA"/>
</dbReference>
<gene>
    <name evidence="2" type="ORF">AAE3_LOCUS9671</name>
</gene>
<dbReference type="OrthoDB" id="10523084at2759"/>
<feature type="compositionally biased region" description="Low complexity" evidence="1">
    <location>
        <begin position="316"/>
        <end position="330"/>
    </location>
</feature>
<proteinExistence type="predicted"/>
<dbReference type="AlphaFoldDB" id="A0A8S0XX28"/>
<accession>A0A8S0XX28</accession>
<feature type="region of interest" description="Disordered" evidence="1">
    <location>
        <begin position="316"/>
        <end position="346"/>
    </location>
</feature>
<protein>
    <submittedName>
        <fullName evidence="2">Uncharacterized protein</fullName>
    </submittedName>
</protein>
<dbReference type="Proteomes" id="UP000467700">
    <property type="component" value="Unassembled WGS sequence"/>
</dbReference>
<reference evidence="2 3" key="1">
    <citation type="submission" date="2020-01" db="EMBL/GenBank/DDBJ databases">
        <authorList>
            <person name="Gupta K D."/>
        </authorList>
    </citation>
    <scope>NUCLEOTIDE SEQUENCE [LARGE SCALE GENOMIC DNA]</scope>
</reference>
<evidence type="ECO:0000313" key="2">
    <source>
        <dbReference type="EMBL" id="CAA7267431.1"/>
    </source>
</evidence>
<organism evidence="2 3">
    <name type="scientific">Cyclocybe aegerita</name>
    <name type="common">Black poplar mushroom</name>
    <name type="synonym">Agrocybe aegerita</name>
    <dbReference type="NCBI Taxonomy" id="1973307"/>
    <lineage>
        <taxon>Eukaryota</taxon>
        <taxon>Fungi</taxon>
        <taxon>Dikarya</taxon>
        <taxon>Basidiomycota</taxon>
        <taxon>Agaricomycotina</taxon>
        <taxon>Agaricomycetes</taxon>
        <taxon>Agaricomycetidae</taxon>
        <taxon>Agaricales</taxon>
        <taxon>Agaricineae</taxon>
        <taxon>Bolbitiaceae</taxon>
        <taxon>Cyclocybe</taxon>
    </lineage>
</organism>
<keyword evidence="3" id="KW-1185">Reference proteome</keyword>
<name>A0A8S0XX28_CYCAE</name>